<dbReference type="PRINTS" id="PR00742">
    <property type="entry name" value="GLHYDRLASE35"/>
</dbReference>
<evidence type="ECO:0000256" key="3">
    <source>
        <dbReference type="ARBA" id="ARBA00023295"/>
    </source>
</evidence>
<comment type="similarity">
    <text evidence="1">Belongs to the glycosyl hydrolase 35 family.</text>
</comment>
<evidence type="ECO:0000313" key="8">
    <source>
        <dbReference type="Proteomes" id="UP000663828"/>
    </source>
</evidence>
<keyword evidence="2" id="KW-0378">Hydrolase</keyword>
<comment type="caution">
    <text evidence="6">The sequence shown here is derived from an EMBL/GenBank/DDBJ whole genome shotgun (WGS) entry which is preliminary data.</text>
</comment>
<feature type="domain" description="Beta-galactosidase galactose-binding" evidence="5">
    <location>
        <begin position="359"/>
        <end position="443"/>
    </location>
</feature>
<dbReference type="SUPFAM" id="SSF51445">
    <property type="entry name" value="(Trans)glycosidases"/>
    <property type="match status" value="1"/>
</dbReference>
<evidence type="ECO:0000313" key="6">
    <source>
        <dbReference type="EMBL" id="CAF0987969.1"/>
    </source>
</evidence>
<dbReference type="EMBL" id="CAJNOJ010000442">
    <property type="protein sequence ID" value="CAF1449835.1"/>
    <property type="molecule type" value="Genomic_DNA"/>
</dbReference>
<dbReference type="InterPro" id="IPR048913">
    <property type="entry name" value="BetaGal_gal-bd"/>
</dbReference>
<dbReference type="InterPro" id="IPR008979">
    <property type="entry name" value="Galactose-bd-like_sf"/>
</dbReference>
<dbReference type="Pfam" id="PF01301">
    <property type="entry name" value="Glyco_hydro_35"/>
    <property type="match status" value="1"/>
</dbReference>
<organism evidence="6 8">
    <name type="scientific">Adineta ricciae</name>
    <name type="common">Rotifer</name>
    <dbReference type="NCBI Taxonomy" id="249248"/>
    <lineage>
        <taxon>Eukaryota</taxon>
        <taxon>Metazoa</taxon>
        <taxon>Spiralia</taxon>
        <taxon>Gnathifera</taxon>
        <taxon>Rotifera</taxon>
        <taxon>Eurotatoria</taxon>
        <taxon>Bdelloidea</taxon>
        <taxon>Adinetida</taxon>
        <taxon>Adinetidae</taxon>
        <taxon>Adineta</taxon>
    </lineage>
</organism>
<protein>
    <recommendedName>
        <fullName evidence="9">Beta-galactosidase</fullName>
    </recommendedName>
</protein>
<evidence type="ECO:0000313" key="7">
    <source>
        <dbReference type="EMBL" id="CAF1449835.1"/>
    </source>
</evidence>
<dbReference type="Gene3D" id="3.20.20.80">
    <property type="entry name" value="Glycosidases"/>
    <property type="match status" value="1"/>
</dbReference>
<proteinExistence type="inferred from homology"/>
<dbReference type="AlphaFoldDB" id="A0A814FNC1"/>
<keyword evidence="8" id="KW-1185">Reference proteome</keyword>
<dbReference type="PANTHER" id="PTHR23421">
    <property type="entry name" value="BETA-GALACTOSIDASE RELATED"/>
    <property type="match status" value="1"/>
</dbReference>
<dbReference type="GO" id="GO:0005975">
    <property type="term" value="P:carbohydrate metabolic process"/>
    <property type="evidence" value="ECO:0007669"/>
    <property type="project" value="InterPro"/>
</dbReference>
<name>A0A814FNC1_ADIRI</name>
<dbReference type="Proteomes" id="UP000663852">
    <property type="component" value="Unassembled WGS sequence"/>
</dbReference>
<sequence length="468" mass="52917">MNVRTTADIANAVAGWFAGGGAYHAYYMWHGGNNYGRTAASAIATKYADDVCLHSDGTPNEPKYTQLSRLQHLIADRAEVLLSQNPNRTMLPYWNGMAWANGTQQFVYSYPPSMYFVVNQFQNPISVLYRNQNITVSAKSVRIYDDNMIILYDSANYSDINSNNTEIVPIVAGPLEWRTWSEPTVSSLPFVSSPKPIEQLIITEDETIYLWYRRNVTLNHTSSQILLQVQTRQGNALLIFMDGKYLAEFNNHEAGLDYIDAKILLDLSNFTINQQHLLEILSISLGLHSGVPAYNLDYKGIVGNVWLDGQLLVDNQTETNFWQHQKGLVGENLQIFTEKGSVEVPWNSDWTKSINKTITWFQARFDLDHLIREDTNTNPILLDAQGLNRGHIFINGNDIGLYWLIQAVCQTTPGWCTQTQTGCVEPTQRYYHIPPDWVMPKNNLITVFDDLGAPSPGSVGLVQRIIIN</sequence>
<dbReference type="InterPro" id="IPR001944">
    <property type="entry name" value="Glycoside_Hdrlase_35"/>
</dbReference>
<dbReference type="InterPro" id="IPR031330">
    <property type="entry name" value="Gly_Hdrlase_35_cat"/>
</dbReference>
<dbReference type="SUPFAM" id="SSF49785">
    <property type="entry name" value="Galactose-binding domain-like"/>
    <property type="match status" value="1"/>
</dbReference>
<keyword evidence="3" id="KW-0326">Glycosidase</keyword>
<evidence type="ECO:0000256" key="2">
    <source>
        <dbReference type="ARBA" id="ARBA00022801"/>
    </source>
</evidence>
<dbReference type="OrthoDB" id="1026144at2759"/>
<gene>
    <name evidence="7" type="ORF">EDS130_LOCUS39446</name>
    <name evidence="6" type="ORF">XAT740_LOCUS12541</name>
</gene>
<evidence type="ECO:0000256" key="1">
    <source>
        <dbReference type="ARBA" id="ARBA00009809"/>
    </source>
</evidence>
<dbReference type="InterPro" id="IPR017853">
    <property type="entry name" value="GH"/>
</dbReference>
<evidence type="ECO:0008006" key="9">
    <source>
        <dbReference type="Google" id="ProtNLM"/>
    </source>
</evidence>
<feature type="domain" description="Glycoside hydrolase 35 catalytic" evidence="4">
    <location>
        <begin position="4"/>
        <end position="72"/>
    </location>
</feature>
<dbReference type="Gene3D" id="2.60.120.260">
    <property type="entry name" value="Galactose-binding domain-like"/>
    <property type="match status" value="2"/>
</dbReference>
<evidence type="ECO:0000259" key="4">
    <source>
        <dbReference type="Pfam" id="PF01301"/>
    </source>
</evidence>
<dbReference type="Proteomes" id="UP000663828">
    <property type="component" value="Unassembled WGS sequence"/>
</dbReference>
<accession>A0A814FNC1</accession>
<dbReference type="Pfam" id="PF21467">
    <property type="entry name" value="BetaGal_gal-bd"/>
    <property type="match status" value="1"/>
</dbReference>
<evidence type="ECO:0000259" key="5">
    <source>
        <dbReference type="Pfam" id="PF21467"/>
    </source>
</evidence>
<dbReference type="GO" id="GO:0004553">
    <property type="term" value="F:hydrolase activity, hydrolyzing O-glycosyl compounds"/>
    <property type="evidence" value="ECO:0007669"/>
    <property type="project" value="InterPro"/>
</dbReference>
<dbReference type="EMBL" id="CAJNOR010000709">
    <property type="protein sequence ID" value="CAF0987969.1"/>
    <property type="molecule type" value="Genomic_DNA"/>
</dbReference>
<reference evidence="6" key="1">
    <citation type="submission" date="2021-02" db="EMBL/GenBank/DDBJ databases">
        <authorList>
            <person name="Nowell W R."/>
        </authorList>
    </citation>
    <scope>NUCLEOTIDE SEQUENCE</scope>
</reference>